<sequence length="336" mass="36846">MTRLSHTFDIAPVDRETVDRIVAGLYQVAAACRFDGRGWLITPDEEALSLLVERAGELGLIDVREREKRIAEREQAITELREGDPSPGRREELEIQASRLGLQLRSGRHLEPRTRYLVAELSSDGIPVEPGDDETKGWSGTGVAVTSWDPWGRAAIDYAMPDGTGTGEPAVTWGSVAHDGAAGTLDWSLEVRLPGRGARLRSASGALHIDLDAWYAALDGGPVPPVHLSATHAMARVEGWIDATRTPEGRWSVKAVLDVRGRGVYRPFVAAALWAMRASFRRQDARIRREGTGEPTTADRLEQAARDWDTAAQAAPQVPDLLADLARVMSEERRRP</sequence>
<dbReference type="EMBL" id="JAVREP010000012">
    <property type="protein sequence ID" value="MDT0330359.1"/>
    <property type="molecule type" value="Genomic_DNA"/>
</dbReference>
<comment type="caution">
    <text evidence="1">The sequence shown here is derived from an EMBL/GenBank/DDBJ whole genome shotgun (WGS) entry which is preliminary data.</text>
</comment>
<dbReference type="Proteomes" id="UP001183390">
    <property type="component" value="Unassembled WGS sequence"/>
</dbReference>
<keyword evidence="2" id="KW-1185">Reference proteome</keyword>
<evidence type="ECO:0000313" key="1">
    <source>
        <dbReference type="EMBL" id="MDT0330359.1"/>
    </source>
</evidence>
<accession>A0ABU2MCE6</accession>
<gene>
    <name evidence="1" type="ORF">RM479_18235</name>
</gene>
<organism evidence="1 2">
    <name type="scientific">Nocardiopsis lambiniae</name>
    <dbReference type="NCBI Taxonomy" id="3075539"/>
    <lineage>
        <taxon>Bacteria</taxon>
        <taxon>Bacillati</taxon>
        <taxon>Actinomycetota</taxon>
        <taxon>Actinomycetes</taxon>
        <taxon>Streptosporangiales</taxon>
        <taxon>Nocardiopsidaceae</taxon>
        <taxon>Nocardiopsis</taxon>
    </lineage>
</organism>
<name>A0ABU2MCE6_9ACTN</name>
<protein>
    <submittedName>
        <fullName evidence="1">Uncharacterized protein</fullName>
    </submittedName>
</protein>
<proteinExistence type="predicted"/>
<reference evidence="2" key="1">
    <citation type="submission" date="2023-07" db="EMBL/GenBank/DDBJ databases">
        <title>30 novel species of actinomycetes from the DSMZ collection.</title>
        <authorList>
            <person name="Nouioui I."/>
        </authorList>
    </citation>
    <scope>NUCLEOTIDE SEQUENCE [LARGE SCALE GENOMIC DNA]</scope>
    <source>
        <strain evidence="2">DSM 44743</strain>
    </source>
</reference>
<dbReference type="PROSITE" id="PS51257">
    <property type="entry name" value="PROKAR_LIPOPROTEIN"/>
    <property type="match status" value="1"/>
</dbReference>
<dbReference type="RefSeq" id="WP_311512925.1">
    <property type="nucleotide sequence ID" value="NZ_JAVREP010000012.1"/>
</dbReference>
<evidence type="ECO:0000313" key="2">
    <source>
        <dbReference type="Proteomes" id="UP001183390"/>
    </source>
</evidence>